<feature type="transmembrane region" description="Helical" evidence="2">
    <location>
        <begin position="331"/>
        <end position="349"/>
    </location>
</feature>
<feature type="transmembrane region" description="Helical" evidence="2">
    <location>
        <begin position="283"/>
        <end position="305"/>
    </location>
</feature>
<evidence type="ECO:0000256" key="1">
    <source>
        <dbReference type="SAM" id="MobiDB-lite"/>
    </source>
</evidence>
<accession>A0A915Q601</accession>
<evidence type="ECO:0000256" key="2">
    <source>
        <dbReference type="SAM" id="Phobius"/>
    </source>
</evidence>
<protein>
    <submittedName>
        <fullName evidence="4">Uncharacterized protein</fullName>
    </submittedName>
</protein>
<feature type="transmembrane region" description="Helical" evidence="2">
    <location>
        <begin position="242"/>
        <end position="262"/>
    </location>
</feature>
<keyword evidence="3" id="KW-1185">Reference proteome</keyword>
<evidence type="ECO:0000313" key="4">
    <source>
        <dbReference type="WBParaSite" id="sdigi.contig864.g9913.t1"/>
    </source>
</evidence>
<organism evidence="3 4">
    <name type="scientific">Setaria digitata</name>
    <dbReference type="NCBI Taxonomy" id="48799"/>
    <lineage>
        <taxon>Eukaryota</taxon>
        <taxon>Metazoa</taxon>
        <taxon>Ecdysozoa</taxon>
        <taxon>Nematoda</taxon>
        <taxon>Chromadorea</taxon>
        <taxon>Rhabditida</taxon>
        <taxon>Spirurina</taxon>
        <taxon>Spiruromorpha</taxon>
        <taxon>Filarioidea</taxon>
        <taxon>Setariidae</taxon>
        <taxon>Setaria</taxon>
    </lineage>
</organism>
<name>A0A915Q601_9BILA</name>
<keyword evidence="2" id="KW-0812">Transmembrane</keyword>
<proteinExistence type="predicted"/>
<feature type="transmembrane region" description="Helical" evidence="2">
    <location>
        <begin position="493"/>
        <end position="515"/>
    </location>
</feature>
<feature type="region of interest" description="Disordered" evidence="1">
    <location>
        <begin position="770"/>
        <end position="824"/>
    </location>
</feature>
<reference evidence="4" key="1">
    <citation type="submission" date="2022-11" db="UniProtKB">
        <authorList>
            <consortium name="WormBaseParasite"/>
        </authorList>
    </citation>
    <scope>IDENTIFICATION</scope>
</reference>
<keyword evidence="2" id="KW-0472">Membrane</keyword>
<dbReference type="Gene3D" id="1.20.1070.10">
    <property type="entry name" value="Rhodopsin 7-helix transmembrane proteins"/>
    <property type="match status" value="1"/>
</dbReference>
<evidence type="ECO:0000313" key="3">
    <source>
        <dbReference type="Proteomes" id="UP000887581"/>
    </source>
</evidence>
<feature type="transmembrane region" description="Helical" evidence="2">
    <location>
        <begin position="188"/>
        <end position="209"/>
    </location>
</feature>
<dbReference type="Proteomes" id="UP000887581">
    <property type="component" value="Unplaced"/>
</dbReference>
<dbReference type="AlphaFoldDB" id="A0A915Q601"/>
<feature type="transmembrane region" description="Helical" evidence="2">
    <location>
        <begin position="399"/>
        <end position="419"/>
    </location>
</feature>
<sequence length="842" mass="95688">MCQQAVEKCGFLLQNGLWPSFVNCSDTINRKDGRRIFSDGLCEPGKIELWQVFRKDMCQQAVEKCGFLLQNGLWPSFVNCSDTINRKDGRRIFSDGLCEMTYNKEPSKMKVKQCLWPLAVGISHSKPMSRPVIDDCYLPCRSPLISSQWLYDGFRMLIFAFSLLMVIGGLVCTLYLSIFSLVFTNDLCVYSLTHALLSATVHWFIWLLSYFDHLAERAMCFDMLRRDETVIRGILDWCSTQFWILHSTILSGFFWLLIALIIQIVRPKLNHNQKINWNQHRHLNLRCFLLILYLLAGFIATIGLWTSAVEVDGITGVCYFGFRAVNSVTNLHGPIMVAFILFSVAAIYFRKNNEEKSAIETCNDSVKVEQVALVEDKVINNRLFDCGDARKNGYSQMTAFWRSLFCVITSVSYVATVMLHNSFLIGATSEREIVLDSVRCSLNKTIMEGQTRWLHETVRDLNADTFSRRASIGNSFLSASGCELPSTLDDRLLSIFLVYLFLPSLPFFTVILYVLTGLCDYGMTDVEKVRARLNPFVLMKYTESTPMGKKQPDKELITATSIGSCKLSLSQRNILHSENNDKDESLDTFPADLKIRRLDVLQRSKERRRQQMENGYLFLKPVDPAQMTTAALSAYQNGLIEGRWRERCVNYEKQIKALSANLRVADYEIRRLAGLEMPESGVMTEKRKLPHTSAIGKDQLSAANVAERDQQITTKQLRLCQSVKDVGTLTVDSETQKNNPEAKEISAAGWSSPSLDVPMQKKSFVDEESKTTCQPPSLKPQTFFGVSASRDASDKTVDDDQASGSCRDSDSFNSDEEDSEEERLYNEKVRISNLLIELKRFI</sequence>
<feature type="transmembrane region" description="Helical" evidence="2">
    <location>
        <begin position="156"/>
        <end position="176"/>
    </location>
</feature>
<keyword evidence="2" id="KW-1133">Transmembrane helix</keyword>
<dbReference type="WBParaSite" id="sdigi.contig864.g9913.t1">
    <property type="protein sequence ID" value="sdigi.contig864.g9913.t1"/>
    <property type="gene ID" value="sdigi.contig864.g9913"/>
</dbReference>
<feature type="region of interest" description="Disordered" evidence="1">
    <location>
        <begin position="731"/>
        <end position="754"/>
    </location>
</feature>